<dbReference type="PANTHER" id="PTHR14969:SF13">
    <property type="entry name" value="AT30094P"/>
    <property type="match status" value="1"/>
</dbReference>
<dbReference type="InterPro" id="IPR000326">
    <property type="entry name" value="PAP2/HPO"/>
</dbReference>
<protein>
    <submittedName>
        <fullName evidence="3">Phosphatase PAP2 family protein</fullName>
    </submittedName>
</protein>
<keyword evidence="1" id="KW-0812">Transmembrane</keyword>
<dbReference type="EMBL" id="CP044016">
    <property type="protein sequence ID" value="QES88167.1"/>
    <property type="molecule type" value="Genomic_DNA"/>
</dbReference>
<feature type="domain" description="Phosphatidic acid phosphatase type 2/haloperoxidase" evidence="2">
    <location>
        <begin position="75"/>
        <end position="192"/>
    </location>
</feature>
<dbReference type="KEGG" id="arac:E0W69_005630"/>
<keyword evidence="1" id="KW-1133">Transmembrane helix</keyword>
<dbReference type="SUPFAM" id="SSF48317">
    <property type="entry name" value="Acid phosphatase/Vanadium-dependent haloperoxidase"/>
    <property type="match status" value="1"/>
</dbReference>
<keyword evidence="4" id="KW-1185">Reference proteome</keyword>
<dbReference type="RefSeq" id="WP_131329054.1">
    <property type="nucleotide sequence ID" value="NZ_CP044016.1"/>
</dbReference>
<evidence type="ECO:0000313" key="3">
    <source>
        <dbReference type="EMBL" id="QES88167.1"/>
    </source>
</evidence>
<feature type="transmembrane region" description="Helical" evidence="1">
    <location>
        <begin position="53"/>
        <end position="69"/>
    </location>
</feature>
<evidence type="ECO:0000256" key="1">
    <source>
        <dbReference type="SAM" id="Phobius"/>
    </source>
</evidence>
<dbReference type="Pfam" id="PF01569">
    <property type="entry name" value="PAP2"/>
    <property type="match status" value="1"/>
</dbReference>
<feature type="transmembrane region" description="Helical" evidence="1">
    <location>
        <begin position="177"/>
        <end position="196"/>
    </location>
</feature>
<dbReference type="AlphaFoldDB" id="A0A5P2FZ10"/>
<dbReference type="GO" id="GO:0042392">
    <property type="term" value="F:sphingosine-1-phosphate phosphatase activity"/>
    <property type="evidence" value="ECO:0007669"/>
    <property type="project" value="TreeGrafter"/>
</dbReference>
<gene>
    <name evidence="3" type="ORF">E0W69_005630</name>
</gene>
<organism evidence="3 4">
    <name type="scientific">Rhizosphaericola mali</name>
    <dbReference type="NCBI Taxonomy" id="2545455"/>
    <lineage>
        <taxon>Bacteria</taxon>
        <taxon>Pseudomonadati</taxon>
        <taxon>Bacteroidota</taxon>
        <taxon>Chitinophagia</taxon>
        <taxon>Chitinophagales</taxon>
        <taxon>Chitinophagaceae</taxon>
        <taxon>Rhizosphaericola</taxon>
    </lineage>
</organism>
<dbReference type="OrthoDB" id="9789113at2"/>
<evidence type="ECO:0000259" key="2">
    <source>
        <dbReference type="SMART" id="SM00014"/>
    </source>
</evidence>
<sequence>MCIDFLTTIGAAEGFLSKLNEWDTWLFFKINRDAACGFLDGIAPIIRTPMASLPLYFFLLIAVFGNFGWKAWKWLAFVGLTILISDQLSSSFMKNFFNRPRPCNDETIKDSVRFLLGYRPQSGSFTSSHATNHFALGTYFYFTLKDYWKNWAKLFFVWAGLISIAQVYVGVHYPGDVIGGAILGYGIGWLTSKVFIQKFGLPTLLPKPLWA</sequence>
<dbReference type="Gene3D" id="1.20.144.10">
    <property type="entry name" value="Phosphatidic acid phosphatase type 2/haloperoxidase"/>
    <property type="match status" value="1"/>
</dbReference>
<accession>A0A5P2FZ10</accession>
<dbReference type="Proteomes" id="UP000292424">
    <property type="component" value="Chromosome"/>
</dbReference>
<feature type="transmembrane region" description="Helical" evidence="1">
    <location>
        <begin position="151"/>
        <end position="171"/>
    </location>
</feature>
<dbReference type="SMART" id="SM00014">
    <property type="entry name" value="acidPPc"/>
    <property type="match status" value="1"/>
</dbReference>
<proteinExistence type="predicted"/>
<reference evidence="3 4" key="1">
    <citation type="submission" date="2019-09" db="EMBL/GenBank/DDBJ databases">
        <title>Complete genome sequence of Arachidicoccus sp. B3-10 isolated from apple orchard soil.</title>
        <authorList>
            <person name="Kim H.S."/>
            <person name="Han K.-I."/>
            <person name="Suh M.K."/>
            <person name="Lee K.C."/>
            <person name="Eom M.K."/>
            <person name="Kim J.-S."/>
            <person name="Kang S.W."/>
            <person name="Sin Y."/>
            <person name="Lee J.-S."/>
        </authorList>
    </citation>
    <scope>NUCLEOTIDE SEQUENCE [LARGE SCALE GENOMIC DNA]</scope>
    <source>
        <strain evidence="3 4">B3-10</strain>
    </source>
</reference>
<dbReference type="PANTHER" id="PTHR14969">
    <property type="entry name" value="SPHINGOSINE-1-PHOSPHATE PHOSPHOHYDROLASE"/>
    <property type="match status" value="1"/>
</dbReference>
<name>A0A5P2FZ10_9BACT</name>
<dbReference type="InterPro" id="IPR036938">
    <property type="entry name" value="PAP2/HPO_sf"/>
</dbReference>
<keyword evidence="1" id="KW-0472">Membrane</keyword>
<evidence type="ECO:0000313" key="4">
    <source>
        <dbReference type="Proteomes" id="UP000292424"/>
    </source>
</evidence>